<gene>
    <name evidence="2" type="ORF">DNK49_22625</name>
</gene>
<organism evidence="2 3">
    <name type="scientific">Parazoarcus communis SWub3 = DSM 12120</name>
    <dbReference type="NCBI Taxonomy" id="1121029"/>
    <lineage>
        <taxon>Bacteria</taxon>
        <taxon>Pseudomonadati</taxon>
        <taxon>Pseudomonadota</taxon>
        <taxon>Betaproteobacteria</taxon>
        <taxon>Rhodocyclales</taxon>
        <taxon>Zoogloeaceae</taxon>
        <taxon>Parazoarcus</taxon>
    </lineage>
</organism>
<dbReference type="PANTHER" id="PTHR22674">
    <property type="entry name" value="NTPASE, KAP FAMILY P-LOOP DOMAIN-CONTAINING 1"/>
    <property type="match status" value="1"/>
</dbReference>
<dbReference type="AlphaFoldDB" id="A0A323UMS1"/>
<dbReference type="InterPro" id="IPR011646">
    <property type="entry name" value="KAP_P-loop"/>
</dbReference>
<evidence type="ECO:0000313" key="2">
    <source>
        <dbReference type="EMBL" id="PZA14292.1"/>
    </source>
</evidence>
<comment type="caution">
    <text evidence="2">The sequence shown here is derived from an EMBL/GenBank/DDBJ whole genome shotgun (WGS) entry which is preliminary data.</text>
</comment>
<dbReference type="InterPro" id="IPR052754">
    <property type="entry name" value="NTPase_KAP_P-loop"/>
</dbReference>
<evidence type="ECO:0000259" key="1">
    <source>
        <dbReference type="Pfam" id="PF07693"/>
    </source>
</evidence>
<dbReference type="Gene3D" id="3.40.50.300">
    <property type="entry name" value="P-loop containing nucleotide triphosphate hydrolases"/>
    <property type="match status" value="1"/>
</dbReference>
<dbReference type="EMBL" id="QKOE01000043">
    <property type="protein sequence ID" value="PZA14292.1"/>
    <property type="molecule type" value="Genomic_DNA"/>
</dbReference>
<keyword evidence="3" id="KW-1185">Reference proteome</keyword>
<proteinExistence type="predicted"/>
<accession>A0A323UMS1</accession>
<dbReference type="OrthoDB" id="88903at2"/>
<reference evidence="2 3" key="1">
    <citation type="submission" date="2018-06" db="EMBL/GenBank/DDBJ databases">
        <title>Azoarcus communis strain SWub3 genome.</title>
        <authorList>
            <person name="Zorraquino Salvo V."/>
            <person name="Toubiana D."/>
            <person name="Blumwald E."/>
        </authorList>
    </citation>
    <scope>NUCLEOTIDE SEQUENCE [LARGE SCALE GENOMIC DNA]</scope>
    <source>
        <strain evidence="2 3">SWub3</strain>
    </source>
</reference>
<sequence length="470" mass="52846">MKLKAPVLDIPKEDPFRNDLLGRKSSAETLTELIRSTEEPLVLCINAPWGEGKSTFLAMWRQMLVAANFKTLYFNAWENDFTNDAFISLIAELDLGVAELSLTAETLPGIQEKLQKVKKLGAGLVKKAVPTAVKIATAGLVDLDELTEEALAEYSQKMAEEQINAYEESKNSVAGFKSQLRELAASISPPDESSRSLPLVVLVDELDRCRPPYAINVLEAVKHFFSVDNVVFVLALDREQLTHSVRSMYGHEMNAGGYLRRFIDIEYSLPAPTKGAFCKAQFGRFGFDEYFRKRNGRETHYDRGQIEETFSELFDALGFSLREQERCFTMLSLAIRSTPENYKLHPLLLSFLITLKLKAPERYSAFVTGQSSPKDVLAYVESSPKGAEFMKSNYGAAIEAYLVGCRSERFTSQELATPYKEIVNSPSSAADKKQRAERIIQLLESFDFRDSLGVLPYLQGKIDLVSNFRR</sequence>
<protein>
    <recommendedName>
        <fullName evidence="1">KAP NTPase domain-containing protein</fullName>
    </recommendedName>
</protein>
<dbReference type="PANTHER" id="PTHR22674:SF6">
    <property type="entry name" value="NTPASE KAP FAMILY P-LOOP DOMAIN-CONTAINING PROTEIN 1"/>
    <property type="match status" value="1"/>
</dbReference>
<dbReference type="InterPro" id="IPR027417">
    <property type="entry name" value="P-loop_NTPase"/>
</dbReference>
<dbReference type="RefSeq" id="WP_110530313.1">
    <property type="nucleotide sequence ID" value="NZ_QKOE01000043.1"/>
</dbReference>
<name>A0A323UMS1_9RHOO</name>
<feature type="domain" description="KAP NTPase" evidence="1">
    <location>
        <begin position="24"/>
        <end position="292"/>
    </location>
</feature>
<dbReference type="SUPFAM" id="SSF52540">
    <property type="entry name" value="P-loop containing nucleoside triphosphate hydrolases"/>
    <property type="match status" value="1"/>
</dbReference>
<dbReference type="Pfam" id="PF07693">
    <property type="entry name" value="KAP_NTPase"/>
    <property type="match status" value="1"/>
</dbReference>
<dbReference type="Proteomes" id="UP000248259">
    <property type="component" value="Unassembled WGS sequence"/>
</dbReference>
<evidence type="ECO:0000313" key="3">
    <source>
        <dbReference type="Proteomes" id="UP000248259"/>
    </source>
</evidence>